<proteinExistence type="predicted"/>
<sequence length="140" mass="15133">FLQIHLRLSSLILGSGDTFYTAIASFCLRETHRFRRLSLPGSSGSDSTVLSPASSLIVPESVSNLHLWSSSAQSTLDLRIHSTIVLASMVVFGHTFSLTPAEDDVTFRAAIEVACRWSEGASIVGHVPLKWCFGQDVAAL</sequence>
<dbReference type="Proteomes" id="UP000824890">
    <property type="component" value="Unassembled WGS sequence"/>
</dbReference>
<keyword evidence="2" id="KW-1185">Reference proteome</keyword>
<feature type="non-terminal residue" evidence="1">
    <location>
        <position position="1"/>
    </location>
</feature>
<accession>A0ABQ8B364</accession>
<dbReference type="EMBL" id="JAGKQM010000012">
    <property type="protein sequence ID" value="KAH0898701.1"/>
    <property type="molecule type" value="Genomic_DNA"/>
</dbReference>
<evidence type="ECO:0000313" key="1">
    <source>
        <dbReference type="EMBL" id="KAH0898701.1"/>
    </source>
</evidence>
<reference evidence="1 2" key="1">
    <citation type="submission" date="2021-05" db="EMBL/GenBank/DDBJ databases">
        <title>Genome Assembly of Synthetic Allotetraploid Brassica napus Reveals Homoeologous Exchanges between Subgenomes.</title>
        <authorList>
            <person name="Davis J.T."/>
        </authorList>
    </citation>
    <scope>NUCLEOTIDE SEQUENCE [LARGE SCALE GENOMIC DNA]</scope>
    <source>
        <strain evidence="2">cv. Da-Ae</strain>
        <tissue evidence="1">Seedling</tissue>
    </source>
</reference>
<evidence type="ECO:0000313" key="2">
    <source>
        <dbReference type="Proteomes" id="UP000824890"/>
    </source>
</evidence>
<comment type="caution">
    <text evidence="1">The sequence shown here is derived from an EMBL/GenBank/DDBJ whole genome shotgun (WGS) entry which is preliminary data.</text>
</comment>
<protein>
    <submittedName>
        <fullName evidence="1">Uncharacterized protein</fullName>
    </submittedName>
</protein>
<gene>
    <name evidence="1" type="ORF">HID58_048269</name>
</gene>
<organism evidence="1 2">
    <name type="scientific">Brassica napus</name>
    <name type="common">Rape</name>
    <dbReference type="NCBI Taxonomy" id="3708"/>
    <lineage>
        <taxon>Eukaryota</taxon>
        <taxon>Viridiplantae</taxon>
        <taxon>Streptophyta</taxon>
        <taxon>Embryophyta</taxon>
        <taxon>Tracheophyta</taxon>
        <taxon>Spermatophyta</taxon>
        <taxon>Magnoliopsida</taxon>
        <taxon>eudicotyledons</taxon>
        <taxon>Gunneridae</taxon>
        <taxon>Pentapetalae</taxon>
        <taxon>rosids</taxon>
        <taxon>malvids</taxon>
        <taxon>Brassicales</taxon>
        <taxon>Brassicaceae</taxon>
        <taxon>Brassiceae</taxon>
        <taxon>Brassica</taxon>
    </lineage>
</organism>
<name>A0ABQ8B364_BRANA</name>